<comment type="subcellular location">
    <subcellularLocation>
        <location evidence="6">Cell membrane</location>
        <topology evidence="6">Multi-pass membrane protein</topology>
    </subcellularLocation>
    <subcellularLocation>
        <location evidence="1">Membrane</location>
    </subcellularLocation>
</comment>
<protein>
    <recommendedName>
        <fullName evidence="6">SURF1-like protein</fullName>
    </recommendedName>
</protein>
<evidence type="ECO:0000256" key="1">
    <source>
        <dbReference type="ARBA" id="ARBA00004370"/>
    </source>
</evidence>
<evidence type="ECO:0000313" key="8">
    <source>
        <dbReference type="EMBL" id="RAV31909.1"/>
    </source>
</evidence>
<evidence type="ECO:0000313" key="9">
    <source>
        <dbReference type="Proteomes" id="UP000251577"/>
    </source>
</evidence>
<proteinExistence type="inferred from homology"/>
<comment type="similarity">
    <text evidence="2 6">Belongs to the SURF1 family.</text>
</comment>
<name>A0A364V5K7_9CORY</name>
<feature type="transmembrane region" description="Helical" evidence="6">
    <location>
        <begin position="238"/>
        <end position="261"/>
    </location>
</feature>
<dbReference type="PANTHER" id="PTHR23427">
    <property type="entry name" value="SURFEIT LOCUS PROTEIN"/>
    <property type="match status" value="1"/>
</dbReference>
<keyword evidence="4 6" id="KW-1133">Transmembrane helix</keyword>
<dbReference type="InterPro" id="IPR002994">
    <property type="entry name" value="Surf1/Shy1"/>
</dbReference>
<dbReference type="PANTHER" id="PTHR23427:SF2">
    <property type="entry name" value="SURFEIT LOCUS PROTEIN 1"/>
    <property type="match status" value="1"/>
</dbReference>
<feature type="transmembrane region" description="Helical" evidence="6">
    <location>
        <begin position="21"/>
        <end position="43"/>
    </location>
</feature>
<comment type="caution">
    <text evidence="8">The sequence shown here is derived from an EMBL/GenBank/DDBJ whole genome shotgun (WGS) entry which is preliminary data.</text>
</comment>
<evidence type="ECO:0000256" key="7">
    <source>
        <dbReference type="SAM" id="MobiDB-lite"/>
    </source>
</evidence>
<dbReference type="AlphaFoldDB" id="A0A364V5K7"/>
<sequence length="366" mass="39462">MTTTRKPRTSRGGWRSFLTPGWALTVVLVIAFSYLAFSVLAPWQLGKNERRSASNDRLSSAVTKDPVPVTDVLPRDGSSAGEGAEWTHVKLQGHFIPDAEVLLRNRPVNSTPAFHILTPFAVDGGPNILVDRGWVESKNGSDVPEFAPTSAKQTTITGFVQMPETAQPGSDATSGRHRLVKSIDPKHIGQTSELSLAADYVQLDDGSAHALATQAAQRGEAGQEVRPIPLPQLDAGPYLSYGIQWIAFGIIAPLGLGWFVYSELRERRREREERQALGGVAEYLGGAGQPGVADQPGVASPAESGATDGELREPGARKPGVRGEPGAREKSAHDAATELKLQDRYGTQRKLSRFGRSKTPGNEERF</sequence>
<dbReference type="CDD" id="cd06662">
    <property type="entry name" value="SURF1"/>
    <property type="match status" value="1"/>
</dbReference>
<evidence type="ECO:0000256" key="3">
    <source>
        <dbReference type="ARBA" id="ARBA00022692"/>
    </source>
</evidence>
<feature type="region of interest" description="Disordered" evidence="7">
    <location>
        <begin position="52"/>
        <end position="81"/>
    </location>
</feature>
<dbReference type="PROSITE" id="PS50895">
    <property type="entry name" value="SURF1"/>
    <property type="match status" value="1"/>
</dbReference>
<dbReference type="GO" id="GO:0005886">
    <property type="term" value="C:plasma membrane"/>
    <property type="evidence" value="ECO:0007669"/>
    <property type="project" value="UniProtKB-SubCell"/>
</dbReference>
<keyword evidence="5 6" id="KW-0472">Membrane</keyword>
<evidence type="ECO:0000256" key="2">
    <source>
        <dbReference type="ARBA" id="ARBA00007165"/>
    </source>
</evidence>
<dbReference type="EMBL" id="QHCV01000049">
    <property type="protein sequence ID" value="RAV31909.1"/>
    <property type="molecule type" value="Genomic_DNA"/>
</dbReference>
<gene>
    <name evidence="8" type="ORF">DLJ54_05825</name>
</gene>
<dbReference type="Pfam" id="PF02104">
    <property type="entry name" value="SURF1"/>
    <property type="match status" value="1"/>
</dbReference>
<feature type="compositionally biased region" description="Basic and acidic residues" evidence="7">
    <location>
        <begin position="325"/>
        <end position="343"/>
    </location>
</feature>
<evidence type="ECO:0000256" key="6">
    <source>
        <dbReference type="RuleBase" id="RU363076"/>
    </source>
</evidence>
<evidence type="ECO:0000256" key="4">
    <source>
        <dbReference type="ARBA" id="ARBA00022989"/>
    </source>
</evidence>
<dbReference type="InterPro" id="IPR045214">
    <property type="entry name" value="Surf1/Surf4"/>
</dbReference>
<evidence type="ECO:0000256" key="5">
    <source>
        <dbReference type="ARBA" id="ARBA00023136"/>
    </source>
</evidence>
<dbReference type="RefSeq" id="WP_113630838.1">
    <property type="nucleotide sequence ID" value="NZ_QHCV01000049.1"/>
</dbReference>
<dbReference type="Proteomes" id="UP000251577">
    <property type="component" value="Unassembled WGS sequence"/>
</dbReference>
<organism evidence="8 9">
    <name type="scientific">Corynebacterium heidelbergense</name>
    <dbReference type="NCBI Taxonomy" id="2055947"/>
    <lineage>
        <taxon>Bacteria</taxon>
        <taxon>Bacillati</taxon>
        <taxon>Actinomycetota</taxon>
        <taxon>Actinomycetes</taxon>
        <taxon>Mycobacteriales</taxon>
        <taxon>Corynebacteriaceae</taxon>
        <taxon>Corynebacterium</taxon>
    </lineage>
</organism>
<keyword evidence="3 6" id="KW-0812">Transmembrane</keyword>
<reference evidence="8 9" key="1">
    <citation type="journal article" date="2018" name="Syst. Appl. Microbiol.">
        <title>Corynebacterium heidelbergense sp. nov., isolated from the preen glands of Egyptian geese (Alopochen aegyptiacus).</title>
        <authorList>
            <person name="Braun M.S."/>
            <person name="Wang E."/>
            <person name="Zimmermann S."/>
            <person name="Wink M."/>
        </authorList>
    </citation>
    <scope>NUCLEOTIDE SEQUENCE [LARGE SCALE GENOMIC DNA]</scope>
    <source>
        <strain evidence="8 9">647</strain>
    </source>
</reference>
<keyword evidence="6" id="KW-1003">Cell membrane</keyword>
<accession>A0A364V5K7</accession>
<keyword evidence="9" id="KW-1185">Reference proteome</keyword>
<feature type="region of interest" description="Disordered" evidence="7">
    <location>
        <begin position="283"/>
        <end position="366"/>
    </location>
</feature>